<dbReference type="OrthoDB" id="7843485at2"/>
<evidence type="ECO:0000313" key="3">
    <source>
        <dbReference type="Proteomes" id="UP000325785"/>
    </source>
</evidence>
<accession>A0A5P3AEF6</accession>
<evidence type="ECO:0008006" key="4">
    <source>
        <dbReference type="Google" id="ProtNLM"/>
    </source>
</evidence>
<dbReference type="KEGG" id="rid:RIdsm_03407"/>
<keyword evidence="1" id="KW-0732">Signal</keyword>
<name>A0A5P3AEF6_9RHOB</name>
<sequence precursor="true">MRMAVVPNAMLAGVALATLGACAREDEAAMRARLEQWFRLGETAYFQARGDCVAGVFRLKAADVGAGMPVAGSVPEMLWALRAGRAALDDAGTAPDAALVQLANEERATGMAMRRAGLEARSCMDDGAEGAFRRALLSPEALLAYDSESGTVMVMDPGRNLLFAAMGEG</sequence>
<dbReference type="AlphaFoldDB" id="A0A5P3AEF6"/>
<organism evidence="2 3">
    <name type="scientific">Roseovarius indicus</name>
    <dbReference type="NCBI Taxonomy" id="540747"/>
    <lineage>
        <taxon>Bacteria</taxon>
        <taxon>Pseudomonadati</taxon>
        <taxon>Pseudomonadota</taxon>
        <taxon>Alphaproteobacteria</taxon>
        <taxon>Rhodobacterales</taxon>
        <taxon>Roseobacteraceae</taxon>
        <taxon>Roseovarius</taxon>
    </lineage>
</organism>
<dbReference type="Proteomes" id="UP000325785">
    <property type="component" value="Chromosome"/>
</dbReference>
<feature type="signal peptide" evidence="1">
    <location>
        <begin position="1"/>
        <end position="23"/>
    </location>
</feature>
<evidence type="ECO:0000313" key="2">
    <source>
        <dbReference type="EMBL" id="QEW27591.1"/>
    </source>
</evidence>
<gene>
    <name evidence="2" type="ORF">RIdsm_03407</name>
</gene>
<feature type="chain" id="PRO_5024855089" description="Lipoprotein" evidence="1">
    <location>
        <begin position="24"/>
        <end position="169"/>
    </location>
</feature>
<dbReference type="PROSITE" id="PS51257">
    <property type="entry name" value="PROKAR_LIPOPROTEIN"/>
    <property type="match status" value="1"/>
</dbReference>
<proteinExistence type="predicted"/>
<reference evidence="2 3" key="1">
    <citation type="submission" date="2018-08" db="EMBL/GenBank/DDBJ databases">
        <title>Genetic Globetrotter - A new plasmid hitch-hiking vast phylogenetic and geographic distances.</title>
        <authorList>
            <person name="Vollmers J."/>
            <person name="Petersen J."/>
        </authorList>
    </citation>
    <scope>NUCLEOTIDE SEQUENCE [LARGE SCALE GENOMIC DNA]</scope>
    <source>
        <strain evidence="2 3">DSM 26383</strain>
    </source>
</reference>
<protein>
    <recommendedName>
        <fullName evidence="4">Lipoprotein</fullName>
    </recommendedName>
</protein>
<dbReference type="EMBL" id="CP031598">
    <property type="protein sequence ID" value="QEW27591.1"/>
    <property type="molecule type" value="Genomic_DNA"/>
</dbReference>
<evidence type="ECO:0000256" key="1">
    <source>
        <dbReference type="SAM" id="SignalP"/>
    </source>
</evidence>